<dbReference type="GO" id="GO:0003735">
    <property type="term" value="F:structural constituent of ribosome"/>
    <property type="evidence" value="ECO:0007669"/>
    <property type="project" value="UniProtKB-UniRule"/>
</dbReference>
<dbReference type="AlphaFoldDB" id="A0A932GMR0"/>
<dbReference type="SUPFAM" id="SSF56053">
    <property type="entry name" value="Ribosomal protein L6"/>
    <property type="match status" value="2"/>
</dbReference>
<dbReference type="FunFam" id="3.90.930.12:FF:000001">
    <property type="entry name" value="50S ribosomal protein L6"/>
    <property type="match status" value="1"/>
</dbReference>
<evidence type="ECO:0000256" key="3">
    <source>
        <dbReference type="ARBA" id="ARBA00023274"/>
    </source>
</evidence>
<gene>
    <name evidence="4 8" type="primary">rplF</name>
    <name evidence="8" type="ORF">HYY65_00755</name>
</gene>
<proteinExistence type="inferred from homology"/>
<comment type="similarity">
    <text evidence="1 4 5">Belongs to the universal ribosomal protein uL6 family.</text>
</comment>
<comment type="function">
    <text evidence="4 6">This protein binds to the 23S rRNA, and is important in its secondary structure. It is located near the subunit interface in the base of the L7/L12 stalk, and near the tRNA binding site of the peptidyltransferase center.</text>
</comment>
<feature type="domain" description="Large ribosomal subunit protein uL6 alpha-beta" evidence="7">
    <location>
        <begin position="92"/>
        <end position="164"/>
    </location>
</feature>
<dbReference type="EMBL" id="JACPSX010000010">
    <property type="protein sequence ID" value="MBI3013607.1"/>
    <property type="molecule type" value="Genomic_DNA"/>
</dbReference>
<comment type="subunit">
    <text evidence="4">Part of the 50S ribosomal subunit.</text>
</comment>
<dbReference type="InterPro" id="IPR019906">
    <property type="entry name" value="Ribosomal_uL6_bac-type"/>
</dbReference>
<accession>A0A932GMR0</accession>
<dbReference type="PANTHER" id="PTHR11655">
    <property type="entry name" value="60S/50S RIBOSOMAL PROTEIN L6/L9"/>
    <property type="match status" value="1"/>
</dbReference>
<dbReference type="InterPro" id="IPR020040">
    <property type="entry name" value="Ribosomal_uL6_a/b-dom"/>
</dbReference>
<reference evidence="8" key="1">
    <citation type="submission" date="2020-07" db="EMBL/GenBank/DDBJ databases">
        <title>Huge and variable diversity of episymbiotic CPR bacteria and DPANN archaea in groundwater ecosystems.</title>
        <authorList>
            <person name="He C.Y."/>
            <person name="Keren R."/>
            <person name="Whittaker M."/>
            <person name="Farag I.F."/>
            <person name="Doudna J."/>
            <person name="Cate J.H.D."/>
            <person name="Banfield J.F."/>
        </authorList>
    </citation>
    <scope>NUCLEOTIDE SEQUENCE</scope>
    <source>
        <strain evidence="8">NC_groundwater_717_Ag_S-0.2um_59_8</strain>
    </source>
</reference>
<evidence type="ECO:0000256" key="4">
    <source>
        <dbReference type="HAMAP-Rule" id="MF_01365"/>
    </source>
</evidence>
<dbReference type="GO" id="GO:0019843">
    <property type="term" value="F:rRNA binding"/>
    <property type="evidence" value="ECO:0007669"/>
    <property type="project" value="UniProtKB-UniRule"/>
</dbReference>
<dbReference type="GO" id="GO:0002181">
    <property type="term" value="P:cytoplasmic translation"/>
    <property type="evidence" value="ECO:0007669"/>
    <property type="project" value="TreeGrafter"/>
</dbReference>
<dbReference type="Gene3D" id="3.90.930.12">
    <property type="entry name" value="Ribosomal protein L6, alpha-beta domain"/>
    <property type="match status" value="2"/>
</dbReference>
<dbReference type="Pfam" id="PF00347">
    <property type="entry name" value="Ribosomal_L6"/>
    <property type="match status" value="2"/>
</dbReference>
<dbReference type="InterPro" id="IPR002358">
    <property type="entry name" value="Ribosomal_uL6_CS"/>
</dbReference>
<keyword evidence="3 4" id="KW-0687">Ribonucleoprotein</keyword>
<feature type="domain" description="Large ribosomal subunit protein uL6 alpha-beta" evidence="7">
    <location>
        <begin position="13"/>
        <end position="83"/>
    </location>
</feature>
<evidence type="ECO:0000313" key="8">
    <source>
        <dbReference type="EMBL" id="MBI3013607.1"/>
    </source>
</evidence>
<evidence type="ECO:0000256" key="2">
    <source>
        <dbReference type="ARBA" id="ARBA00022980"/>
    </source>
</evidence>
<keyword evidence="2 4" id="KW-0689">Ribosomal protein</keyword>
<name>A0A932GMR0_UNCTE</name>
<evidence type="ECO:0000313" key="9">
    <source>
        <dbReference type="Proteomes" id="UP000741360"/>
    </source>
</evidence>
<evidence type="ECO:0000256" key="5">
    <source>
        <dbReference type="RuleBase" id="RU003869"/>
    </source>
</evidence>
<comment type="caution">
    <text evidence="8">The sequence shown here is derived from an EMBL/GenBank/DDBJ whole genome shotgun (WGS) entry which is preliminary data.</text>
</comment>
<dbReference type="PROSITE" id="PS00525">
    <property type="entry name" value="RIBOSOMAL_L6_1"/>
    <property type="match status" value="1"/>
</dbReference>
<dbReference type="Proteomes" id="UP000741360">
    <property type="component" value="Unassembled WGS sequence"/>
</dbReference>
<dbReference type="PRINTS" id="PR00059">
    <property type="entry name" value="RIBOSOMALL6"/>
</dbReference>
<dbReference type="GO" id="GO:0022625">
    <property type="term" value="C:cytosolic large ribosomal subunit"/>
    <property type="evidence" value="ECO:0007669"/>
    <property type="project" value="UniProtKB-UniRule"/>
</dbReference>
<dbReference type="PANTHER" id="PTHR11655:SF14">
    <property type="entry name" value="LARGE RIBOSOMAL SUBUNIT PROTEIN UL6M"/>
    <property type="match status" value="1"/>
</dbReference>
<dbReference type="HAMAP" id="MF_01365_B">
    <property type="entry name" value="Ribosomal_uL6_B"/>
    <property type="match status" value="1"/>
</dbReference>
<evidence type="ECO:0000256" key="6">
    <source>
        <dbReference type="RuleBase" id="RU003870"/>
    </source>
</evidence>
<protein>
    <recommendedName>
        <fullName evidence="4">Large ribosomal subunit protein uL6</fullName>
    </recommendedName>
</protein>
<dbReference type="NCBIfam" id="TIGR03654">
    <property type="entry name" value="L6_bact"/>
    <property type="match status" value="1"/>
</dbReference>
<keyword evidence="4 6" id="KW-0699">rRNA-binding</keyword>
<sequence>MSRVGKKPIVYNPKEVEVTPGEGTVQVKGPKGTLSQPVHRLMAVETSSGAILVTPTASSRLSRSLHGLTRTLIANMITGVTQGFKKELEINGVGYRAQVQGKNLTLHLGYSHPIVVPAPDGIHFEVEKNRVTVGGVDKQLVGQVAANLRSLKPPEPYKGKGIKYVEEKIRRKEGKTGAK</sequence>
<dbReference type="InterPro" id="IPR000702">
    <property type="entry name" value="Ribosomal_uL6-like"/>
</dbReference>
<dbReference type="PIRSF" id="PIRSF002162">
    <property type="entry name" value="Ribosomal_L6"/>
    <property type="match status" value="1"/>
</dbReference>
<keyword evidence="4 6" id="KW-0694">RNA-binding</keyword>
<evidence type="ECO:0000259" key="7">
    <source>
        <dbReference type="Pfam" id="PF00347"/>
    </source>
</evidence>
<evidence type="ECO:0000256" key="1">
    <source>
        <dbReference type="ARBA" id="ARBA00009356"/>
    </source>
</evidence>
<dbReference type="InterPro" id="IPR036789">
    <property type="entry name" value="Ribosomal_uL6-like_a/b-dom_sf"/>
</dbReference>
<organism evidence="8 9">
    <name type="scientific">Tectimicrobiota bacterium</name>
    <dbReference type="NCBI Taxonomy" id="2528274"/>
    <lineage>
        <taxon>Bacteria</taxon>
        <taxon>Pseudomonadati</taxon>
        <taxon>Nitrospinota/Tectimicrobiota group</taxon>
        <taxon>Candidatus Tectimicrobiota</taxon>
    </lineage>
</organism>